<organism evidence="5 6">
    <name type="scientific">Kineobactrum sediminis</name>
    <dbReference type="NCBI Taxonomy" id="1905677"/>
    <lineage>
        <taxon>Bacteria</taxon>
        <taxon>Pseudomonadati</taxon>
        <taxon>Pseudomonadota</taxon>
        <taxon>Gammaproteobacteria</taxon>
        <taxon>Cellvibrionales</taxon>
        <taxon>Halieaceae</taxon>
        <taxon>Kineobactrum</taxon>
    </lineage>
</organism>
<dbReference type="EMBL" id="PKLZ01000001">
    <property type="protein sequence ID" value="PLW84437.1"/>
    <property type="molecule type" value="Genomic_DNA"/>
</dbReference>
<dbReference type="PANTHER" id="PTHR22617">
    <property type="entry name" value="CHEMOTAXIS SENSOR HISTIDINE KINASE-RELATED"/>
    <property type="match status" value="1"/>
</dbReference>
<evidence type="ECO:0000259" key="4">
    <source>
        <dbReference type="PROSITE" id="PS50851"/>
    </source>
</evidence>
<dbReference type="OrthoDB" id="9790406at2"/>
<comment type="subcellular location">
    <subcellularLocation>
        <location evidence="1">Cytoplasm</location>
    </subcellularLocation>
</comment>
<evidence type="ECO:0000313" key="5">
    <source>
        <dbReference type="EMBL" id="PLW84437.1"/>
    </source>
</evidence>
<evidence type="ECO:0000256" key="3">
    <source>
        <dbReference type="ARBA" id="ARBA00022490"/>
    </source>
</evidence>
<gene>
    <name evidence="5" type="ORF">CWI75_00915</name>
</gene>
<dbReference type="GO" id="GO:0005829">
    <property type="term" value="C:cytosol"/>
    <property type="evidence" value="ECO:0007669"/>
    <property type="project" value="TreeGrafter"/>
</dbReference>
<dbReference type="GO" id="GO:0006935">
    <property type="term" value="P:chemotaxis"/>
    <property type="evidence" value="ECO:0007669"/>
    <property type="project" value="InterPro"/>
</dbReference>
<reference evidence="6" key="1">
    <citation type="submission" date="2017-11" db="EMBL/GenBank/DDBJ databases">
        <title>The draft genome sequence of Chromatocurvus sp. F02.</title>
        <authorList>
            <person name="Du Z.-J."/>
            <person name="Chang Y.-Q."/>
        </authorList>
    </citation>
    <scope>NUCLEOTIDE SEQUENCE [LARGE SCALE GENOMIC DNA]</scope>
    <source>
        <strain evidence="6">F02</strain>
    </source>
</reference>
<dbReference type="CDD" id="cd00732">
    <property type="entry name" value="CheW"/>
    <property type="match status" value="1"/>
</dbReference>
<proteinExistence type="predicted"/>
<dbReference type="SUPFAM" id="SSF50341">
    <property type="entry name" value="CheW-like"/>
    <property type="match status" value="1"/>
</dbReference>
<dbReference type="Pfam" id="PF01584">
    <property type="entry name" value="CheW"/>
    <property type="match status" value="1"/>
</dbReference>
<dbReference type="Proteomes" id="UP000234845">
    <property type="component" value="Unassembled WGS sequence"/>
</dbReference>
<dbReference type="PROSITE" id="PS50851">
    <property type="entry name" value="CHEW"/>
    <property type="match status" value="1"/>
</dbReference>
<comment type="caution">
    <text evidence="5">The sequence shown here is derived from an EMBL/GenBank/DDBJ whole genome shotgun (WGS) entry which is preliminary data.</text>
</comment>
<name>A0A2N5Y7U8_9GAMM</name>
<evidence type="ECO:0000256" key="2">
    <source>
        <dbReference type="ARBA" id="ARBA00021483"/>
    </source>
</evidence>
<accession>A0A2N5Y7U8</accession>
<protein>
    <recommendedName>
        <fullName evidence="2">Chemotaxis protein CheW</fullName>
    </recommendedName>
</protein>
<dbReference type="InterPro" id="IPR002545">
    <property type="entry name" value="CheW-lke_dom"/>
</dbReference>
<keyword evidence="3" id="KW-0963">Cytoplasm</keyword>
<feature type="domain" description="CheW-like" evidence="4">
    <location>
        <begin position="16"/>
        <end position="162"/>
    </location>
</feature>
<dbReference type="GO" id="GO:0007165">
    <property type="term" value="P:signal transduction"/>
    <property type="evidence" value="ECO:0007669"/>
    <property type="project" value="InterPro"/>
</dbReference>
<dbReference type="AlphaFoldDB" id="A0A2N5Y7U8"/>
<evidence type="ECO:0000313" key="6">
    <source>
        <dbReference type="Proteomes" id="UP000234845"/>
    </source>
</evidence>
<dbReference type="InterPro" id="IPR036061">
    <property type="entry name" value="CheW-like_dom_sf"/>
</dbReference>
<sequence length="177" mass="19365">MQVNAGIGIGNGEPGGHQYLTFILADEEYGVEILQVQEIRGWTKTTPIPNAPSYMKGVINLRGSIVPIIDLRERFHLPPLEYGPTTVVIVVRFHDERDADQRDMGIVVDAVSEVYTVDRQTVKAAPKLGGPVGDQFVNGIAMINEKMIILLNVDRLKGAAPLVSNESGTTSKRESQL</sequence>
<keyword evidence="6" id="KW-1185">Reference proteome</keyword>
<dbReference type="SMART" id="SM00260">
    <property type="entry name" value="CheW"/>
    <property type="match status" value="1"/>
</dbReference>
<dbReference type="Gene3D" id="2.40.50.180">
    <property type="entry name" value="CheA-289, Domain 4"/>
    <property type="match status" value="1"/>
</dbReference>
<dbReference type="PANTHER" id="PTHR22617:SF45">
    <property type="entry name" value="CHEMOTAXIS PROTEIN CHEW"/>
    <property type="match status" value="1"/>
</dbReference>
<evidence type="ECO:0000256" key="1">
    <source>
        <dbReference type="ARBA" id="ARBA00004496"/>
    </source>
</evidence>
<dbReference type="InterPro" id="IPR039315">
    <property type="entry name" value="CheW"/>
</dbReference>
<dbReference type="Gene3D" id="2.30.30.40">
    <property type="entry name" value="SH3 Domains"/>
    <property type="match status" value="1"/>
</dbReference>